<reference evidence="2" key="1">
    <citation type="submission" date="2025-08" db="UniProtKB">
        <authorList>
            <consortium name="Ensembl"/>
        </authorList>
    </citation>
    <scope>IDENTIFICATION</scope>
</reference>
<protein>
    <submittedName>
        <fullName evidence="2">Uncharacterized protein</fullName>
    </submittedName>
</protein>
<sequence length="101" mass="10756">GRCHGGHPADEGDGGPLSTRLAQRGEGFLDVIQVLHSHLQPAKHNLSVGSDHGVSKDGLGAVQVPKFTEVPLGPGVHNKASDWKREHQRIKYSLSLPPPSC</sequence>
<organism evidence="2 3">
    <name type="scientific">Paramormyrops kingsleyae</name>
    <dbReference type="NCBI Taxonomy" id="1676925"/>
    <lineage>
        <taxon>Eukaryota</taxon>
        <taxon>Metazoa</taxon>
        <taxon>Chordata</taxon>
        <taxon>Craniata</taxon>
        <taxon>Vertebrata</taxon>
        <taxon>Euteleostomi</taxon>
        <taxon>Actinopterygii</taxon>
        <taxon>Neopterygii</taxon>
        <taxon>Teleostei</taxon>
        <taxon>Osteoglossocephala</taxon>
        <taxon>Osteoglossomorpha</taxon>
        <taxon>Osteoglossiformes</taxon>
        <taxon>Mormyridae</taxon>
        <taxon>Paramormyrops</taxon>
    </lineage>
</organism>
<accession>A0A3B3RBT5</accession>
<proteinExistence type="predicted"/>
<reference evidence="2" key="2">
    <citation type="submission" date="2025-09" db="UniProtKB">
        <authorList>
            <consortium name="Ensembl"/>
        </authorList>
    </citation>
    <scope>IDENTIFICATION</scope>
</reference>
<feature type="region of interest" description="Disordered" evidence="1">
    <location>
        <begin position="1"/>
        <end position="21"/>
    </location>
</feature>
<dbReference type="Proteomes" id="UP000261540">
    <property type="component" value="Unplaced"/>
</dbReference>
<dbReference type="Ensembl" id="ENSPKIT00000040258.1">
    <property type="protein sequence ID" value="ENSPKIP00000015784.1"/>
    <property type="gene ID" value="ENSPKIG00000002377.1"/>
</dbReference>
<evidence type="ECO:0000313" key="3">
    <source>
        <dbReference type="Proteomes" id="UP000261540"/>
    </source>
</evidence>
<dbReference type="GeneTree" id="ENSGT00940000179992"/>
<evidence type="ECO:0000313" key="2">
    <source>
        <dbReference type="Ensembl" id="ENSPKIP00000015784.1"/>
    </source>
</evidence>
<name>A0A3B3RBT5_9TELE</name>
<evidence type="ECO:0000256" key="1">
    <source>
        <dbReference type="SAM" id="MobiDB-lite"/>
    </source>
</evidence>
<keyword evidence="3" id="KW-1185">Reference proteome</keyword>
<dbReference type="AlphaFoldDB" id="A0A3B3RBT5"/>